<evidence type="ECO:0000256" key="7">
    <source>
        <dbReference type="ARBA" id="ARBA00022803"/>
    </source>
</evidence>
<comment type="pathway">
    <text evidence="1">Protein modification; protein glycosylation.</text>
</comment>
<accession>A0A158DV40</accession>
<dbReference type="SUPFAM" id="SSF48452">
    <property type="entry name" value="TPR-like"/>
    <property type="match status" value="1"/>
</dbReference>
<dbReference type="OrthoDB" id="101857at2"/>
<dbReference type="Proteomes" id="UP000054596">
    <property type="component" value="Unassembled WGS sequence"/>
</dbReference>
<dbReference type="PROSITE" id="PS50005">
    <property type="entry name" value="TPR"/>
    <property type="match status" value="1"/>
</dbReference>
<evidence type="ECO:0000256" key="1">
    <source>
        <dbReference type="ARBA" id="ARBA00004922"/>
    </source>
</evidence>
<dbReference type="Gene3D" id="3.40.50.2000">
    <property type="entry name" value="Glycogen Phosphorylase B"/>
    <property type="match status" value="1"/>
</dbReference>
<keyword evidence="11" id="KW-1185">Reference proteome</keyword>
<evidence type="ECO:0000256" key="8">
    <source>
        <dbReference type="PROSITE-ProRule" id="PRU00339"/>
    </source>
</evidence>
<dbReference type="InterPro" id="IPR019734">
    <property type="entry name" value="TPR_rpt"/>
</dbReference>
<dbReference type="RefSeq" id="WP_086974052.1">
    <property type="nucleotide sequence ID" value="NZ_FCOJ02000136.1"/>
</dbReference>
<dbReference type="PANTHER" id="PTHR44998:SF1">
    <property type="entry name" value="UDP-N-ACETYLGLUCOSAMINE--PEPTIDE N-ACETYLGLUCOSAMINYLTRANSFERASE 110 KDA SUBUNIT"/>
    <property type="match status" value="1"/>
</dbReference>
<evidence type="ECO:0000256" key="5">
    <source>
        <dbReference type="ARBA" id="ARBA00022679"/>
    </source>
</evidence>
<dbReference type="EMBL" id="FCOJ02000136">
    <property type="protein sequence ID" value="SAK98424.1"/>
    <property type="molecule type" value="Genomic_DNA"/>
</dbReference>
<dbReference type="SMART" id="SM00028">
    <property type="entry name" value="TPR"/>
    <property type="match status" value="5"/>
</dbReference>
<dbReference type="EC" id="2.4.1.255" evidence="3"/>
<dbReference type="Gene3D" id="1.25.40.10">
    <property type="entry name" value="Tetratricopeptide repeat domain"/>
    <property type="match status" value="2"/>
</dbReference>
<feature type="domain" description="O-GlcNAc transferase C-terminal" evidence="9">
    <location>
        <begin position="435"/>
        <end position="586"/>
    </location>
</feature>
<dbReference type="GO" id="GO:0097363">
    <property type="term" value="F:protein O-acetylglucosaminyltransferase activity"/>
    <property type="evidence" value="ECO:0007669"/>
    <property type="project" value="UniProtKB-EC"/>
</dbReference>
<comment type="similarity">
    <text evidence="2">Belongs to the glycosyltransferase 41 family. O-GlcNAc transferase subfamily.</text>
</comment>
<keyword evidence="4" id="KW-0328">Glycosyltransferase</keyword>
<dbReference type="AlphaFoldDB" id="A0A158DV40"/>
<protein>
    <recommendedName>
        <fullName evidence="3">protein O-GlcNAc transferase</fullName>
        <ecNumber evidence="3">2.4.1.255</ecNumber>
    </recommendedName>
</protein>
<dbReference type="InterPro" id="IPR011990">
    <property type="entry name" value="TPR-like_helical_dom_sf"/>
</dbReference>
<keyword evidence="7 8" id="KW-0802">TPR repeat</keyword>
<dbReference type="Pfam" id="PF13844">
    <property type="entry name" value="Glyco_transf_41"/>
    <property type="match status" value="2"/>
</dbReference>
<dbReference type="PANTHER" id="PTHR44998">
    <property type="match status" value="1"/>
</dbReference>
<proteinExistence type="inferred from homology"/>
<dbReference type="SUPFAM" id="SSF53756">
    <property type="entry name" value="UDP-Glycosyltransferase/glycogen phosphorylase"/>
    <property type="match status" value="1"/>
</dbReference>
<keyword evidence="5" id="KW-0808">Transferase</keyword>
<gene>
    <name evidence="10" type="ORF">AWB82_07207</name>
</gene>
<evidence type="ECO:0000256" key="6">
    <source>
        <dbReference type="ARBA" id="ARBA00022737"/>
    </source>
</evidence>
<evidence type="ECO:0000313" key="11">
    <source>
        <dbReference type="Proteomes" id="UP000054596"/>
    </source>
</evidence>
<keyword evidence="6" id="KW-0677">Repeat</keyword>
<dbReference type="InterPro" id="IPR029489">
    <property type="entry name" value="OGT/SEC/SPY_C"/>
</dbReference>
<feature type="repeat" description="TPR" evidence="8">
    <location>
        <begin position="158"/>
        <end position="191"/>
    </location>
</feature>
<sequence>MENDKRKVFQQSLERQIELDLRYRCGLELQQHGRTREAVSFYDDALACTSDPLIIAYLLGYRAQALCSIGFLDESLQNSEHALRLDPSQISAQCPMAYALLMQRRFKDCIRFCDEALIHHPERPELLHNRTAALDSLMRYEEALTTAERILQVDCNNVRALRNSGLMLHRLGRCAEAVDRYEHAASIDPDDPWLLGMLLTVRLRPFDWNGLDGLLHMIAASIDDEKPVVEPLNYLPACDDPQQQLRAAKIYATARVAAAREQRDLGHAQSRERIRVGYFSSDFRTHPVMELLAEVLELHDRDQFEIHGFSFVDDPDDPAQTRARCAFDHFHNVEGMLTEDVILLARRVGLDIAVDLNGHTQGARTDVFSIRVAPVQINFLGFPGTTGTQGIDYIIADPVVIPPELRDWYSEKVISVPASFQPNDRTRIRPHQPLSRTDYGLPEDGFIFCCFNSPEKLLLSVFDRWARILGAVDGSVLWIYGGSEEQARRNLLSEAKYRGLDVSRIVFAEYLPLQSHLARYCRADLFLDTYPFNAGATASGSLWCGLPVLTVSGKTFASRYGASLLTALGLPELIAPDFDAYQTMAIDRAFTG</sequence>
<evidence type="ECO:0000256" key="4">
    <source>
        <dbReference type="ARBA" id="ARBA00022676"/>
    </source>
</evidence>
<evidence type="ECO:0000259" key="9">
    <source>
        <dbReference type="Pfam" id="PF13844"/>
    </source>
</evidence>
<organism evidence="10 11">
    <name type="scientific">Caballeronia glebae</name>
    <dbReference type="NCBI Taxonomy" id="1777143"/>
    <lineage>
        <taxon>Bacteria</taxon>
        <taxon>Pseudomonadati</taxon>
        <taxon>Pseudomonadota</taxon>
        <taxon>Betaproteobacteria</taxon>
        <taxon>Burkholderiales</taxon>
        <taxon>Burkholderiaceae</taxon>
        <taxon>Caballeronia</taxon>
    </lineage>
</organism>
<evidence type="ECO:0000256" key="3">
    <source>
        <dbReference type="ARBA" id="ARBA00011970"/>
    </source>
</evidence>
<evidence type="ECO:0000313" key="10">
    <source>
        <dbReference type="EMBL" id="SAK98424.1"/>
    </source>
</evidence>
<reference evidence="10" key="1">
    <citation type="submission" date="2016-01" db="EMBL/GenBank/DDBJ databases">
        <authorList>
            <person name="Peeters C."/>
        </authorList>
    </citation>
    <scope>NUCLEOTIDE SEQUENCE [LARGE SCALE GENOMIC DNA]</scope>
    <source>
        <strain evidence="10">LMG 29325</strain>
    </source>
</reference>
<feature type="domain" description="O-GlcNAc transferase C-terminal" evidence="9">
    <location>
        <begin position="268"/>
        <end position="431"/>
    </location>
</feature>
<dbReference type="Gene3D" id="3.40.50.11380">
    <property type="match status" value="1"/>
</dbReference>
<comment type="caution">
    <text evidence="10">The sequence shown here is derived from an EMBL/GenBank/DDBJ whole genome shotgun (WGS) entry which is preliminary data.</text>
</comment>
<dbReference type="STRING" id="1777143.AWB82_07207"/>
<name>A0A158DV40_9BURK</name>
<evidence type="ECO:0000256" key="2">
    <source>
        <dbReference type="ARBA" id="ARBA00005386"/>
    </source>
</evidence>